<feature type="domain" description="Protein ENHANCED DISEASE RESISTANCE 2 C-terminal" evidence="2">
    <location>
        <begin position="360"/>
        <end position="587"/>
    </location>
</feature>
<evidence type="ECO:0000313" key="4">
    <source>
        <dbReference type="Proteomes" id="UP001172457"/>
    </source>
</evidence>
<proteinExistence type="predicted"/>
<comment type="caution">
    <text evidence="3">The sequence shown here is derived from an EMBL/GenBank/DDBJ whole genome shotgun (WGS) entry which is preliminary data.</text>
</comment>
<sequence>MGSCASSHVKTIKPRKSRRHRSKKTRRPEKMKKKNSDVGDGVVASNGKTTTISTESMSSNSNCESTKMGAPRCQSDASRTAGQLFENDTNHVVLAVDDPWFDSMSNVGDSASDDDFISLHGDDDDPSMALNEEEMVQDEISSRFLVNNVRRDSISTGNTPMKGGVKHGNSSLFYLSSRGHDDDDSTSYKLGRSYSTLNGDKDDKDEALILKPGVPQLFPSASFNDKITNTSNSGSLNQTKKPTVIRLVKRPPVDGEDPSGTCEFRTPRNLFGFSFPRNLEFCDVGAKEKFFYRPRAGLLIPCCTDEKPTPGCWSAIDPSSFTLRGENYFKYAVEFSTLINSKYGCSFDFCLLFGFLPVKRFTQDKSKSPAPSYSPYTPFGVDLFVCPKKVNHLAKHIELPTLKGEGDLPPLLIVNIQLPSYSAQMFLGDSDGEGVSLVLYFKLSETYKKDIPPQFLESIKSLVDDDMEKVKGFRKETIVPFRERLKIMVGVVNPDDLLSSSTERKLLHAYNEKPVLSRPQHNFYRGSNYFEIDLDIHRFSYIARKGLDAFRERLKDGIMNLGLTIQAQKQEELPEKILCCLRLHKIDFVNHGQIPTLVADNEDAKFRLYVRGMKTTMGFKP</sequence>
<evidence type="ECO:0000313" key="3">
    <source>
        <dbReference type="EMBL" id="KAJ9562145.1"/>
    </source>
</evidence>
<feature type="compositionally biased region" description="Basic residues" evidence="1">
    <location>
        <begin position="10"/>
        <end position="33"/>
    </location>
</feature>
<feature type="compositionally biased region" description="Polar residues" evidence="1">
    <location>
        <begin position="46"/>
        <end position="65"/>
    </location>
</feature>
<name>A0AA38WQT1_9ASTR</name>
<dbReference type="Proteomes" id="UP001172457">
    <property type="component" value="Chromosome 2"/>
</dbReference>
<evidence type="ECO:0000256" key="1">
    <source>
        <dbReference type="SAM" id="MobiDB-lite"/>
    </source>
</evidence>
<dbReference type="AlphaFoldDB" id="A0AA38WQT1"/>
<protein>
    <recommendedName>
        <fullName evidence="2">Protein ENHANCED DISEASE RESISTANCE 2 C-terminal domain-containing protein</fullName>
    </recommendedName>
</protein>
<dbReference type="Pfam" id="PF07059">
    <property type="entry name" value="EDR2_C"/>
    <property type="match status" value="1"/>
</dbReference>
<gene>
    <name evidence="3" type="ORF">OSB04_007305</name>
</gene>
<dbReference type="InterPro" id="IPR009769">
    <property type="entry name" value="EDR2_C"/>
</dbReference>
<evidence type="ECO:0000259" key="2">
    <source>
        <dbReference type="Pfam" id="PF07059"/>
    </source>
</evidence>
<dbReference type="PANTHER" id="PTHR31558">
    <property type="entry name" value="CW14 PROTEIN"/>
    <property type="match status" value="1"/>
</dbReference>
<accession>A0AA38WQT1</accession>
<dbReference type="EMBL" id="JARYMX010000002">
    <property type="protein sequence ID" value="KAJ9562145.1"/>
    <property type="molecule type" value="Genomic_DNA"/>
</dbReference>
<dbReference type="PANTHER" id="PTHR31558:SF31">
    <property type="entry name" value="PROTEIN ENHANCED DISEASE RESISTANCE 2 C-TERMINAL DOMAIN-CONTAINING PROTEIN"/>
    <property type="match status" value="1"/>
</dbReference>
<keyword evidence="4" id="KW-1185">Reference proteome</keyword>
<organism evidence="3 4">
    <name type="scientific">Centaurea solstitialis</name>
    <name type="common">yellow star-thistle</name>
    <dbReference type="NCBI Taxonomy" id="347529"/>
    <lineage>
        <taxon>Eukaryota</taxon>
        <taxon>Viridiplantae</taxon>
        <taxon>Streptophyta</taxon>
        <taxon>Embryophyta</taxon>
        <taxon>Tracheophyta</taxon>
        <taxon>Spermatophyta</taxon>
        <taxon>Magnoliopsida</taxon>
        <taxon>eudicotyledons</taxon>
        <taxon>Gunneridae</taxon>
        <taxon>Pentapetalae</taxon>
        <taxon>asterids</taxon>
        <taxon>campanulids</taxon>
        <taxon>Asterales</taxon>
        <taxon>Asteraceae</taxon>
        <taxon>Carduoideae</taxon>
        <taxon>Cardueae</taxon>
        <taxon>Centaureinae</taxon>
        <taxon>Centaurea</taxon>
    </lineage>
</organism>
<feature type="region of interest" description="Disordered" evidence="1">
    <location>
        <begin position="1"/>
        <end position="74"/>
    </location>
</feature>
<reference evidence="3" key="1">
    <citation type="submission" date="2023-03" db="EMBL/GenBank/DDBJ databases">
        <title>Chromosome-scale reference genome and RAD-based genetic map of yellow starthistle (Centaurea solstitialis) reveal putative structural variation and QTLs associated with invader traits.</title>
        <authorList>
            <person name="Reatini B."/>
            <person name="Cang F.A."/>
            <person name="Jiang Q."/>
            <person name="Mckibben M.T.W."/>
            <person name="Barker M.S."/>
            <person name="Rieseberg L.H."/>
            <person name="Dlugosch K.M."/>
        </authorList>
    </citation>
    <scope>NUCLEOTIDE SEQUENCE</scope>
    <source>
        <strain evidence="3">CAN-66</strain>
        <tissue evidence="3">Leaf</tissue>
    </source>
</reference>